<dbReference type="PANTHER" id="PTHR11061">
    <property type="entry name" value="RNA M5U METHYLTRANSFERASE"/>
    <property type="match status" value="1"/>
</dbReference>
<dbReference type="AlphaFoldDB" id="A0A0F8Z8U0"/>
<dbReference type="InterPro" id="IPR010280">
    <property type="entry name" value="U5_MeTrfase_fam"/>
</dbReference>
<organism evidence="5">
    <name type="scientific">marine sediment metagenome</name>
    <dbReference type="NCBI Taxonomy" id="412755"/>
    <lineage>
        <taxon>unclassified sequences</taxon>
        <taxon>metagenomes</taxon>
        <taxon>ecological metagenomes</taxon>
    </lineage>
</organism>
<keyword evidence="2" id="KW-0808">Transferase</keyword>
<feature type="domain" description="TRAM" evidence="4">
    <location>
        <begin position="5"/>
        <end position="67"/>
    </location>
</feature>
<name>A0A0F8Z8U0_9ZZZZ</name>
<sequence>MSRRKDRQGRVEPYRLSVTLEDIAYEGGALARHDGKVIFADYGIPGEDAVVEVDRERKGVGIGRVVEVISAAADRVEPPCPYFGACGGCQWQHIRYPRQLELMAHIVREQLRRIGKFEEPPVSLTVGADDPWGYRNHARFSVNREGELGFVVRHSRRFIRIDHCLIMHPWINEALPKLQGKSAGLHQVAIRYGVNTDEVLIHPDLGEIEPSIPSAQRYYHEELAGDRFRISGASFFQTNTPQAEKLIGLVRQRLRIKSDDLLLDAYAGVGTFAVALAPDVRRIIAIEESSAAVDDAMVNISGAPNIQYVKGKVEAILPELTE</sequence>
<reference evidence="5" key="1">
    <citation type="journal article" date="2015" name="Nature">
        <title>Complex archaea that bridge the gap between prokaryotes and eukaryotes.</title>
        <authorList>
            <person name="Spang A."/>
            <person name="Saw J.H."/>
            <person name="Jorgensen S.L."/>
            <person name="Zaremba-Niedzwiedzka K."/>
            <person name="Martijn J."/>
            <person name="Lind A.E."/>
            <person name="van Eijk R."/>
            <person name="Schleper C."/>
            <person name="Guy L."/>
            <person name="Ettema T.J."/>
        </authorList>
    </citation>
    <scope>NUCLEOTIDE SEQUENCE</scope>
</reference>
<evidence type="ECO:0000256" key="1">
    <source>
        <dbReference type="ARBA" id="ARBA00022603"/>
    </source>
</evidence>
<keyword evidence="1" id="KW-0489">Methyltransferase</keyword>
<gene>
    <name evidence="5" type="ORF">LCGC14_2725780</name>
</gene>
<accession>A0A0F8Z8U0</accession>
<dbReference type="SUPFAM" id="SSF50249">
    <property type="entry name" value="Nucleic acid-binding proteins"/>
    <property type="match status" value="1"/>
</dbReference>
<dbReference type="InterPro" id="IPR012340">
    <property type="entry name" value="NA-bd_OB-fold"/>
</dbReference>
<evidence type="ECO:0000313" key="5">
    <source>
        <dbReference type="EMBL" id="KKK90168.1"/>
    </source>
</evidence>
<dbReference type="PROSITE" id="PS50926">
    <property type="entry name" value="TRAM"/>
    <property type="match status" value="1"/>
</dbReference>
<protein>
    <recommendedName>
        <fullName evidence="4">TRAM domain-containing protein</fullName>
    </recommendedName>
</protein>
<dbReference type="PANTHER" id="PTHR11061:SF30">
    <property type="entry name" value="TRNA (URACIL(54)-C(5))-METHYLTRANSFERASE"/>
    <property type="match status" value="1"/>
</dbReference>
<evidence type="ECO:0000259" key="4">
    <source>
        <dbReference type="PROSITE" id="PS50926"/>
    </source>
</evidence>
<dbReference type="Gene3D" id="3.40.50.150">
    <property type="entry name" value="Vaccinia Virus protein VP39"/>
    <property type="match status" value="2"/>
</dbReference>
<dbReference type="InterPro" id="IPR002792">
    <property type="entry name" value="TRAM_dom"/>
</dbReference>
<comment type="caution">
    <text evidence="5">The sequence shown here is derived from an EMBL/GenBank/DDBJ whole genome shotgun (WGS) entry which is preliminary data.</text>
</comment>
<dbReference type="InterPro" id="IPR029063">
    <property type="entry name" value="SAM-dependent_MTases_sf"/>
</dbReference>
<dbReference type="Pfam" id="PF05958">
    <property type="entry name" value="tRNA_U5-meth_tr"/>
    <property type="match status" value="1"/>
</dbReference>
<dbReference type="Gene3D" id="2.40.50.140">
    <property type="entry name" value="Nucleic acid-binding proteins"/>
    <property type="match status" value="1"/>
</dbReference>
<evidence type="ECO:0000256" key="2">
    <source>
        <dbReference type="ARBA" id="ARBA00022679"/>
    </source>
</evidence>
<dbReference type="SUPFAM" id="SSF53335">
    <property type="entry name" value="S-adenosyl-L-methionine-dependent methyltransferases"/>
    <property type="match status" value="1"/>
</dbReference>
<evidence type="ECO:0000256" key="3">
    <source>
        <dbReference type="ARBA" id="ARBA00022691"/>
    </source>
</evidence>
<keyword evidence="3" id="KW-0949">S-adenosyl-L-methionine</keyword>
<dbReference type="GO" id="GO:0070041">
    <property type="term" value="F:rRNA (uridine-C5-)-methyltransferase activity"/>
    <property type="evidence" value="ECO:0007669"/>
    <property type="project" value="TreeGrafter"/>
</dbReference>
<dbReference type="PROSITE" id="PS51687">
    <property type="entry name" value="SAM_MT_RNA_M5U"/>
    <property type="match status" value="1"/>
</dbReference>
<dbReference type="EMBL" id="LAZR01049211">
    <property type="protein sequence ID" value="KKK90168.1"/>
    <property type="molecule type" value="Genomic_DNA"/>
</dbReference>
<proteinExistence type="predicted"/>
<dbReference type="GO" id="GO:0070475">
    <property type="term" value="P:rRNA base methylation"/>
    <property type="evidence" value="ECO:0007669"/>
    <property type="project" value="TreeGrafter"/>
</dbReference>
<feature type="non-terminal residue" evidence="5">
    <location>
        <position position="322"/>
    </location>
</feature>